<dbReference type="Pfam" id="PF20684">
    <property type="entry name" value="Fung_rhodopsin"/>
    <property type="match status" value="1"/>
</dbReference>
<dbReference type="PANTHER" id="PTHR39614:SF2">
    <property type="entry name" value="INTEGRAL MEMBRANE PROTEIN"/>
    <property type="match status" value="1"/>
</dbReference>
<dbReference type="OrthoDB" id="3918601at2759"/>
<evidence type="ECO:0000256" key="1">
    <source>
        <dbReference type="SAM" id="Phobius"/>
    </source>
</evidence>
<dbReference type="InterPro" id="IPR049326">
    <property type="entry name" value="Rhodopsin_dom_fungi"/>
</dbReference>
<dbReference type="GeneID" id="37069251"/>
<organism evidence="3 4">
    <name type="scientific">Aspergillus heteromorphus CBS 117.55</name>
    <dbReference type="NCBI Taxonomy" id="1448321"/>
    <lineage>
        <taxon>Eukaryota</taxon>
        <taxon>Fungi</taxon>
        <taxon>Dikarya</taxon>
        <taxon>Ascomycota</taxon>
        <taxon>Pezizomycotina</taxon>
        <taxon>Eurotiomycetes</taxon>
        <taxon>Eurotiomycetidae</taxon>
        <taxon>Eurotiales</taxon>
        <taxon>Aspergillaceae</taxon>
        <taxon>Aspergillus</taxon>
        <taxon>Aspergillus subgen. Circumdati</taxon>
    </lineage>
</organism>
<dbReference type="RefSeq" id="XP_025404039.1">
    <property type="nucleotide sequence ID" value="XM_025547014.1"/>
</dbReference>
<dbReference type="VEuPathDB" id="FungiDB:BO70DRAFT_402206"/>
<keyword evidence="1" id="KW-0472">Membrane</keyword>
<accession>A0A317X6V1</accession>
<dbReference type="AlphaFoldDB" id="A0A317X6V1"/>
<feature type="transmembrane region" description="Helical" evidence="1">
    <location>
        <begin position="23"/>
        <end position="44"/>
    </location>
</feature>
<evidence type="ECO:0000313" key="4">
    <source>
        <dbReference type="Proteomes" id="UP000247233"/>
    </source>
</evidence>
<dbReference type="EMBL" id="MSFL01000001">
    <property type="protein sequence ID" value="PWY92300.1"/>
    <property type="molecule type" value="Genomic_DNA"/>
</dbReference>
<comment type="caution">
    <text evidence="3">The sequence shown here is derived from an EMBL/GenBank/DDBJ whole genome shotgun (WGS) entry which is preliminary data.</text>
</comment>
<evidence type="ECO:0000259" key="2">
    <source>
        <dbReference type="Pfam" id="PF20684"/>
    </source>
</evidence>
<keyword evidence="1" id="KW-0812">Transmembrane</keyword>
<feature type="transmembrane region" description="Helical" evidence="1">
    <location>
        <begin position="56"/>
        <end position="76"/>
    </location>
</feature>
<reference evidence="3 4" key="1">
    <citation type="submission" date="2016-12" db="EMBL/GenBank/DDBJ databases">
        <title>The genomes of Aspergillus section Nigri reveals drivers in fungal speciation.</title>
        <authorList>
            <consortium name="DOE Joint Genome Institute"/>
            <person name="Vesth T.C."/>
            <person name="Nybo J."/>
            <person name="Theobald S."/>
            <person name="Brandl J."/>
            <person name="Frisvad J.C."/>
            <person name="Nielsen K.F."/>
            <person name="Lyhne E.K."/>
            <person name="Kogle M.E."/>
            <person name="Kuo A."/>
            <person name="Riley R."/>
            <person name="Clum A."/>
            <person name="Nolan M."/>
            <person name="Lipzen A."/>
            <person name="Salamov A."/>
            <person name="Henrissat B."/>
            <person name="Wiebenga A."/>
            <person name="De Vries R.P."/>
            <person name="Grigoriev I.V."/>
            <person name="Mortensen U.H."/>
            <person name="Andersen M.R."/>
            <person name="Baker S.E."/>
        </authorList>
    </citation>
    <scope>NUCLEOTIDE SEQUENCE [LARGE SCALE GENOMIC DNA]</scope>
    <source>
        <strain evidence="3 4">CBS 117.55</strain>
    </source>
</reference>
<feature type="domain" description="Rhodopsin" evidence="2">
    <location>
        <begin position="40"/>
        <end position="273"/>
    </location>
</feature>
<dbReference type="PANTHER" id="PTHR39614">
    <property type="entry name" value="INTEGRAL MEMBRANE PROTEIN"/>
    <property type="match status" value="1"/>
</dbReference>
<dbReference type="Proteomes" id="UP000247233">
    <property type="component" value="Unassembled WGS sequence"/>
</dbReference>
<gene>
    <name evidence="3" type="ORF">BO70DRAFT_402206</name>
</gene>
<keyword evidence="1" id="KW-1133">Transmembrane helix</keyword>
<evidence type="ECO:0000313" key="3">
    <source>
        <dbReference type="EMBL" id="PWY92300.1"/>
    </source>
</evidence>
<protein>
    <recommendedName>
        <fullName evidence="2">Rhodopsin domain-containing protein</fullName>
    </recommendedName>
</protein>
<dbReference type="STRING" id="1448321.A0A317X6V1"/>
<name>A0A317X6V1_9EURO</name>
<proteinExistence type="predicted"/>
<sequence length="384" mass="42817">MRTIDVRANYPESQVASDYVDGIAIAVLYLMVIMMMAVLIRLSFRLYILRSLQWDDAAISLSLIFAIAQSSAIFQATKQGFGKQQSALSEYEVNTIEKIVYSSDLLYILSLSIAKISVLQLLSRLTVNTLHRRISIWAMILVTMWTIPAFFVLVFRCGIHNPWKLENGHCMNSFLFWVAISPVDIITELIIFILPIYIVNPVQVIVSKKVTVVVAFSFRLFVILTTIIRLIYIRDGYPSPDMTYSGFKTTITTQCVLCVSLMSACIPCLKPFLDAFQTGMLSVTLHHHLAGSQSNSGGNSYALASMGRGIKESARLSRFMGDEAEGLGTSAAAFAVTAPGEREPGVWRDLTMSIQRTDQWSVRHEYVDPKGELVNGLDGKGERE</sequence>
<feature type="transmembrane region" description="Helical" evidence="1">
    <location>
        <begin position="105"/>
        <end position="122"/>
    </location>
</feature>
<feature type="transmembrane region" description="Helical" evidence="1">
    <location>
        <begin position="134"/>
        <end position="154"/>
    </location>
</feature>
<keyword evidence="4" id="KW-1185">Reference proteome</keyword>
<feature type="transmembrane region" description="Helical" evidence="1">
    <location>
        <begin position="210"/>
        <end position="231"/>
    </location>
</feature>
<feature type="transmembrane region" description="Helical" evidence="1">
    <location>
        <begin position="174"/>
        <end position="198"/>
    </location>
</feature>